<organism evidence="2 3">
    <name type="scientific">Cylicostephanus goldi</name>
    <name type="common">Nematode worm</name>
    <dbReference type="NCBI Taxonomy" id="71465"/>
    <lineage>
        <taxon>Eukaryota</taxon>
        <taxon>Metazoa</taxon>
        <taxon>Ecdysozoa</taxon>
        <taxon>Nematoda</taxon>
        <taxon>Chromadorea</taxon>
        <taxon>Rhabditida</taxon>
        <taxon>Rhabditina</taxon>
        <taxon>Rhabditomorpha</taxon>
        <taxon>Strongyloidea</taxon>
        <taxon>Strongylidae</taxon>
        <taxon>Cylicostephanus</taxon>
    </lineage>
</organism>
<name>A0A3P7LYY2_CYLGO</name>
<protein>
    <submittedName>
        <fullName evidence="2">Uncharacterized protein</fullName>
    </submittedName>
</protein>
<evidence type="ECO:0000313" key="2">
    <source>
        <dbReference type="EMBL" id="VDN22205.1"/>
    </source>
</evidence>
<evidence type="ECO:0000256" key="1">
    <source>
        <dbReference type="SAM" id="MobiDB-lite"/>
    </source>
</evidence>
<sequence length="102" mass="11574">MILAKGSQEASADHAMERISEKEFVQKAEEEEREWSERTEDLMTNLSITANEEGSHGILPPTKRLTPEEVELKRKTGKVFFRPIVYNEGELKDTDLNSPPSA</sequence>
<dbReference type="EMBL" id="UYRV01106290">
    <property type="protein sequence ID" value="VDN22205.1"/>
    <property type="molecule type" value="Genomic_DNA"/>
</dbReference>
<dbReference type="OrthoDB" id="637682at2759"/>
<reference evidence="2 3" key="1">
    <citation type="submission" date="2018-11" db="EMBL/GenBank/DDBJ databases">
        <authorList>
            <consortium name="Pathogen Informatics"/>
        </authorList>
    </citation>
    <scope>NUCLEOTIDE SEQUENCE [LARGE SCALE GENOMIC DNA]</scope>
</reference>
<evidence type="ECO:0000313" key="3">
    <source>
        <dbReference type="Proteomes" id="UP000271889"/>
    </source>
</evidence>
<gene>
    <name evidence="2" type="ORF">CGOC_LOCUS9240</name>
</gene>
<feature type="compositionally biased region" description="Basic and acidic residues" evidence="1">
    <location>
        <begin position="11"/>
        <end position="38"/>
    </location>
</feature>
<feature type="region of interest" description="Disordered" evidence="1">
    <location>
        <begin position="1"/>
        <end position="38"/>
    </location>
</feature>
<dbReference type="Proteomes" id="UP000271889">
    <property type="component" value="Unassembled WGS sequence"/>
</dbReference>
<accession>A0A3P7LYY2</accession>
<dbReference type="AlphaFoldDB" id="A0A3P7LYY2"/>
<keyword evidence="3" id="KW-1185">Reference proteome</keyword>
<proteinExistence type="predicted"/>